<sequence>MVTGGSQNCHAEDILCGNRKLVGSQGQARPPPATGLVGGARGVRARETVLTCDSRPPRQFRDYPPPRSTFHVPLARHVAFDPRRRSLP</sequence>
<evidence type="ECO:0000313" key="2">
    <source>
        <dbReference type="EMBL" id="CAK1548654.1"/>
    </source>
</evidence>
<dbReference type="PROSITE" id="PS50871">
    <property type="entry name" value="C1Q"/>
    <property type="match status" value="1"/>
</dbReference>
<dbReference type="EMBL" id="CAVLEF010000010">
    <property type="protein sequence ID" value="CAK1548654.1"/>
    <property type="molecule type" value="Genomic_DNA"/>
</dbReference>
<organism evidence="2 3">
    <name type="scientific">Leptosia nina</name>
    <dbReference type="NCBI Taxonomy" id="320188"/>
    <lineage>
        <taxon>Eukaryota</taxon>
        <taxon>Metazoa</taxon>
        <taxon>Ecdysozoa</taxon>
        <taxon>Arthropoda</taxon>
        <taxon>Hexapoda</taxon>
        <taxon>Insecta</taxon>
        <taxon>Pterygota</taxon>
        <taxon>Neoptera</taxon>
        <taxon>Endopterygota</taxon>
        <taxon>Lepidoptera</taxon>
        <taxon>Glossata</taxon>
        <taxon>Ditrysia</taxon>
        <taxon>Papilionoidea</taxon>
        <taxon>Pieridae</taxon>
        <taxon>Pierinae</taxon>
        <taxon>Leptosia</taxon>
    </lineage>
</organism>
<keyword evidence="3" id="KW-1185">Reference proteome</keyword>
<comment type="caution">
    <text evidence="2">The sequence shown here is derived from an EMBL/GenBank/DDBJ whole genome shotgun (WGS) entry which is preliminary data.</text>
</comment>
<dbReference type="InterPro" id="IPR001073">
    <property type="entry name" value="C1q_dom"/>
</dbReference>
<protein>
    <recommendedName>
        <fullName evidence="1">C1q domain-containing protein</fullName>
    </recommendedName>
</protein>
<name>A0AAV1JJ00_9NEOP</name>
<evidence type="ECO:0000259" key="1">
    <source>
        <dbReference type="PROSITE" id="PS50871"/>
    </source>
</evidence>
<feature type="domain" description="C1q" evidence="1">
    <location>
        <begin position="63"/>
        <end position="88"/>
    </location>
</feature>
<reference evidence="2 3" key="1">
    <citation type="submission" date="2023-11" db="EMBL/GenBank/DDBJ databases">
        <authorList>
            <person name="Okamura Y."/>
        </authorList>
    </citation>
    <scope>NUCLEOTIDE SEQUENCE [LARGE SCALE GENOMIC DNA]</scope>
</reference>
<evidence type="ECO:0000313" key="3">
    <source>
        <dbReference type="Proteomes" id="UP001497472"/>
    </source>
</evidence>
<accession>A0AAV1JJ00</accession>
<gene>
    <name evidence="2" type="ORF">LNINA_LOCUS8019</name>
</gene>
<dbReference type="AlphaFoldDB" id="A0AAV1JJ00"/>
<proteinExistence type="predicted"/>
<dbReference type="Proteomes" id="UP001497472">
    <property type="component" value="Unassembled WGS sequence"/>
</dbReference>